<keyword evidence="3" id="KW-1185">Reference proteome</keyword>
<accession>A0A512IQJ0</accession>
<evidence type="ECO:0008006" key="4">
    <source>
        <dbReference type="Google" id="ProtNLM"/>
    </source>
</evidence>
<evidence type="ECO:0000256" key="1">
    <source>
        <dbReference type="SAM" id="SignalP"/>
    </source>
</evidence>
<reference evidence="2 3" key="1">
    <citation type="submission" date="2019-07" db="EMBL/GenBank/DDBJ databases">
        <title>Whole genome shotgun sequence of Methylobacterium haplocladii NBRC 107714.</title>
        <authorList>
            <person name="Hosoyama A."/>
            <person name="Uohara A."/>
            <person name="Ohji S."/>
            <person name="Ichikawa N."/>
        </authorList>
    </citation>
    <scope>NUCLEOTIDE SEQUENCE [LARGE SCALE GENOMIC DNA]</scope>
    <source>
        <strain evidence="2 3">NBRC 107714</strain>
    </source>
</reference>
<protein>
    <recommendedName>
        <fullName evidence="4">ABC transporter</fullName>
    </recommendedName>
</protein>
<dbReference type="Proteomes" id="UP000321258">
    <property type="component" value="Unassembled WGS sequence"/>
</dbReference>
<gene>
    <name evidence="2" type="ORF">MHA02_22760</name>
</gene>
<name>A0A512IQJ0_9HYPH</name>
<keyword evidence="1" id="KW-0732">Signal</keyword>
<dbReference type="EMBL" id="BJZT01000024">
    <property type="protein sequence ID" value="GEO99888.1"/>
    <property type="molecule type" value="Genomic_DNA"/>
</dbReference>
<feature type="chain" id="PRO_5021915438" description="ABC transporter" evidence="1">
    <location>
        <begin position="26"/>
        <end position="46"/>
    </location>
</feature>
<feature type="signal peptide" evidence="1">
    <location>
        <begin position="1"/>
        <end position="25"/>
    </location>
</feature>
<dbReference type="RefSeq" id="WP_147078763.1">
    <property type="nucleotide sequence ID" value="NZ_BJZT01000024.1"/>
</dbReference>
<sequence>MITSTTAKRVVLIAFAAVVALNASACIGKGKGKAPPPVAAPVISKY</sequence>
<evidence type="ECO:0000313" key="3">
    <source>
        <dbReference type="Proteomes" id="UP000321258"/>
    </source>
</evidence>
<comment type="caution">
    <text evidence="2">The sequence shown here is derived from an EMBL/GenBank/DDBJ whole genome shotgun (WGS) entry which is preliminary data.</text>
</comment>
<dbReference type="AlphaFoldDB" id="A0A512IQJ0"/>
<organism evidence="2 3">
    <name type="scientific">Methylobacterium haplocladii</name>
    <dbReference type="NCBI Taxonomy" id="1176176"/>
    <lineage>
        <taxon>Bacteria</taxon>
        <taxon>Pseudomonadati</taxon>
        <taxon>Pseudomonadota</taxon>
        <taxon>Alphaproteobacteria</taxon>
        <taxon>Hyphomicrobiales</taxon>
        <taxon>Methylobacteriaceae</taxon>
        <taxon>Methylobacterium</taxon>
    </lineage>
</organism>
<proteinExistence type="predicted"/>
<evidence type="ECO:0000313" key="2">
    <source>
        <dbReference type="EMBL" id="GEO99888.1"/>
    </source>
</evidence>